<proteinExistence type="predicted"/>
<dbReference type="SUPFAM" id="SSF51735">
    <property type="entry name" value="NAD(P)-binding Rossmann-fold domains"/>
    <property type="match status" value="1"/>
</dbReference>
<dbReference type="PANTHER" id="PTHR22981">
    <property type="entry name" value="3-HYDROXYISOBUTYRATE DEHYDROGENASE-RELATED"/>
    <property type="match status" value="1"/>
</dbReference>
<dbReference type="Gene3D" id="1.10.1040.10">
    <property type="entry name" value="N-(1-d-carboxylethyl)-l-norvaline Dehydrogenase, domain 2"/>
    <property type="match status" value="1"/>
</dbReference>
<accession>A0A1U9Z334</accession>
<dbReference type="EC" id="1.1.1.291" evidence="6"/>
<gene>
    <name evidence="6" type="primary">hgd_4</name>
    <name evidence="6" type="ORF">Mame_02791</name>
</gene>
<dbReference type="InterPro" id="IPR015815">
    <property type="entry name" value="HIBADH-related"/>
</dbReference>
<feature type="domain" description="3-hydroxyisobutyrate dehydrogenase-like NAD-binding" evidence="5">
    <location>
        <begin position="165"/>
        <end position="286"/>
    </location>
</feature>
<dbReference type="Pfam" id="PF03446">
    <property type="entry name" value="NAD_binding_2"/>
    <property type="match status" value="1"/>
</dbReference>
<evidence type="ECO:0000256" key="1">
    <source>
        <dbReference type="ARBA" id="ARBA00023002"/>
    </source>
</evidence>
<dbReference type="Gene3D" id="3.40.50.720">
    <property type="entry name" value="NAD(P)-binding Rossmann-like Domain"/>
    <property type="match status" value="1"/>
</dbReference>
<dbReference type="Pfam" id="PF14833">
    <property type="entry name" value="NAD_binding_11"/>
    <property type="match status" value="1"/>
</dbReference>
<keyword evidence="2" id="KW-0520">NAD</keyword>
<evidence type="ECO:0000313" key="6">
    <source>
        <dbReference type="EMBL" id="AQZ52115.1"/>
    </source>
</evidence>
<dbReference type="eggNOG" id="COG2084">
    <property type="taxonomic scope" value="Bacteria"/>
</dbReference>
<dbReference type="RefSeq" id="WP_018063104.1">
    <property type="nucleotide sequence ID" value="NZ_AQWH01000002.1"/>
</dbReference>
<dbReference type="SUPFAM" id="SSF48179">
    <property type="entry name" value="6-phosphogluconate dehydrogenase C-terminal domain-like"/>
    <property type="match status" value="1"/>
</dbReference>
<dbReference type="GO" id="GO:0050661">
    <property type="term" value="F:NADP binding"/>
    <property type="evidence" value="ECO:0007669"/>
    <property type="project" value="InterPro"/>
</dbReference>
<dbReference type="AlphaFoldDB" id="A0A1U9Z334"/>
<dbReference type="InterPro" id="IPR036291">
    <property type="entry name" value="NAD(P)-bd_dom_sf"/>
</dbReference>
<feature type="active site" evidence="3">
    <location>
        <position position="171"/>
    </location>
</feature>
<dbReference type="GO" id="GO:0043718">
    <property type="term" value="F:2-hydroxymethylglutarate dehydrogenase activity"/>
    <property type="evidence" value="ECO:0007669"/>
    <property type="project" value="UniProtKB-EC"/>
</dbReference>
<reference evidence="6 7" key="1">
    <citation type="submission" date="2017-03" db="EMBL/GenBank/DDBJ databases">
        <title>Foreign affairs: Plasmid Transfer between Roseobacters and Rhizobia.</title>
        <authorList>
            <person name="Bartling P."/>
            <person name="Bunk B."/>
            <person name="Overmann J."/>
            <person name="Brinkmann H."/>
            <person name="Petersen J."/>
        </authorList>
    </citation>
    <scope>NUCLEOTIDE SEQUENCE [LARGE SCALE GENOMIC DNA]</scope>
    <source>
        <strain evidence="6 7">MACL11</strain>
    </source>
</reference>
<evidence type="ECO:0000259" key="5">
    <source>
        <dbReference type="Pfam" id="PF14833"/>
    </source>
</evidence>
<protein>
    <submittedName>
        <fullName evidence="6">2-(Hydroxymethyl)glutarate dehydrogenase</fullName>
        <ecNumber evidence="6">1.1.1.291</ecNumber>
    </submittedName>
</protein>
<evidence type="ECO:0000259" key="4">
    <source>
        <dbReference type="Pfam" id="PF03446"/>
    </source>
</evidence>
<dbReference type="InterPro" id="IPR006115">
    <property type="entry name" value="6PGDH_NADP-bd"/>
</dbReference>
<evidence type="ECO:0000256" key="3">
    <source>
        <dbReference type="PIRSR" id="PIRSR000103-1"/>
    </source>
</evidence>
<dbReference type="PANTHER" id="PTHR22981:SF7">
    <property type="entry name" value="3-HYDROXYISOBUTYRATE DEHYDROGENASE, MITOCHONDRIAL"/>
    <property type="match status" value="1"/>
</dbReference>
<keyword evidence="1 6" id="KW-0560">Oxidoreductase</keyword>
<dbReference type="OrthoDB" id="9812907at2"/>
<sequence length="291" mass="30502">MNIQKVGFIGLGMMGAPMCARIAGAGHTLYVADADPARVEEICGKLSAAPLTEAAAKDLDVLTTMLPNSSIVESVLLDEGWADRLTPGALVIDMSSSEPVRSRELAETLAGRGLHYLDAPVSGGVKRAENGTLAILVGGEQAEMDAARPLLETMGQSILFIGPAGSGHAAKALNNLVSACGLMITVEALHVAKRFGIAEDVMTDVLNASSGRSNTSENKVKQFMLSGTFGSGFSLKLMDKDLSIAGKLAESVGYTLSFGAYGIDTWHRVAEGVSPTTDHTEMYRLLSEDAQ</sequence>
<dbReference type="InterPro" id="IPR008927">
    <property type="entry name" value="6-PGluconate_DH-like_C_sf"/>
</dbReference>
<dbReference type="EMBL" id="CP020330">
    <property type="protein sequence ID" value="AQZ52115.1"/>
    <property type="molecule type" value="Genomic_DNA"/>
</dbReference>
<dbReference type="InterPro" id="IPR013328">
    <property type="entry name" value="6PGD_dom2"/>
</dbReference>
<dbReference type="KEGG" id="mmed:Mame_02791"/>
<evidence type="ECO:0000256" key="2">
    <source>
        <dbReference type="ARBA" id="ARBA00023027"/>
    </source>
</evidence>
<dbReference type="InterPro" id="IPR029154">
    <property type="entry name" value="HIBADH-like_NADP-bd"/>
</dbReference>
<name>A0A1U9Z334_9HYPH</name>
<dbReference type="PIRSF" id="PIRSF000103">
    <property type="entry name" value="HIBADH"/>
    <property type="match status" value="1"/>
</dbReference>
<organism evidence="6 7">
    <name type="scientific">Martelella mediterranea DSM 17316</name>
    <dbReference type="NCBI Taxonomy" id="1122214"/>
    <lineage>
        <taxon>Bacteria</taxon>
        <taxon>Pseudomonadati</taxon>
        <taxon>Pseudomonadota</taxon>
        <taxon>Alphaproteobacteria</taxon>
        <taxon>Hyphomicrobiales</taxon>
        <taxon>Aurantimonadaceae</taxon>
        <taxon>Martelella</taxon>
    </lineage>
</organism>
<feature type="domain" description="6-phosphogluconate dehydrogenase NADP-binding" evidence="4">
    <location>
        <begin position="5"/>
        <end position="162"/>
    </location>
</feature>
<keyword evidence="7" id="KW-1185">Reference proteome</keyword>
<dbReference type="Proteomes" id="UP000191135">
    <property type="component" value="Chromosome"/>
</dbReference>
<evidence type="ECO:0000313" key="7">
    <source>
        <dbReference type="Proteomes" id="UP000191135"/>
    </source>
</evidence>
<dbReference type="STRING" id="1122214.Mame_02791"/>
<dbReference type="GO" id="GO:0051287">
    <property type="term" value="F:NAD binding"/>
    <property type="evidence" value="ECO:0007669"/>
    <property type="project" value="InterPro"/>
</dbReference>